<dbReference type="Pfam" id="PF04695">
    <property type="entry name" value="Pex14_N"/>
    <property type="match status" value="1"/>
</dbReference>
<reference evidence="3" key="2">
    <citation type="submission" date="2020-05" db="EMBL/GenBank/DDBJ databases">
        <authorList>
            <person name="Kim H.-S."/>
            <person name="Proctor R.H."/>
            <person name="Brown D.W."/>
        </authorList>
    </citation>
    <scope>NUCLEOTIDE SEQUENCE</scope>
    <source>
        <strain evidence="3">NRRL 22465</strain>
    </source>
</reference>
<feature type="compositionally biased region" description="Polar residues" evidence="1">
    <location>
        <begin position="107"/>
        <end position="142"/>
    </location>
</feature>
<dbReference type="AlphaFoldDB" id="A0A8H4XC11"/>
<dbReference type="Proteomes" id="UP000635477">
    <property type="component" value="Unassembled WGS sequence"/>
</dbReference>
<dbReference type="InterPro" id="IPR006785">
    <property type="entry name" value="Pex14_N"/>
</dbReference>
<feature type="region of interest" description="Disordered" evidence="1">
    <location>
        <begin position="105"/>
        <end position="142"/>
    </location>
</feature>
<gene>
    <name evidence="3" type="ORF">FZEAL_10335</name>
</gene>
<accession>A0A8H4XC11</accession>
<name>A0A8H4XC11_9HYPO</name>
<protein>
    <recommendedName>
        <fullName evidence="2">Peroxisome membrane anchor protein Pex14p N-terminal domain-containing protein</fullName>
    </recommendedName>
</protein>
<feature type="compositionally biased region" description="Low complexity" evidence="1">
    <location>
        <begin position="24"/>
        <end position="54"/>
    </location>
</feature>
<feature type="domain" description="Peroxisome membrane anchor protein Pex14p N-terminal" evidence="2">
    <location>
        <begin position="65"/>
        <end position="108"/>
    </location>
</feature>
<keyword evidence="4" id="KW-1185">Reference proteome</keyword>
<proteinExistence type="predicted"/>
<evidence type="ECO:0000313" key="3">
    <source>
        <dbReference type="EMBL" id="KAF4968855.1"/>
    </source>
</evidence>
<evidence type="ECO:0000313" key="4">
    <source>
        <dbReference type="Proteomes" id="UP000635477"/>
    </source>
</evidence>
<dbReference type="Gene3D" id="1.10.10.10">
    <property type="entry name" value="Winged helix-like DNA-binding domain superfamily/Winged helix DNA-binding domain"/>
    <property type="match status" value="1"/>
</dbReference>
<organism evidence="3 4">
    <name type="scientific">Fusarium zealandicum</name>
    <dbReference type="NCBI Taxonomy" id="1053134"/>
    <lineage>
        <taxon>Eukaryota</taxon>
        <taxon>Fungi</taxon>
        <taxon>Dikarya</taxon>
        <taxon>Ascomycota</taxon>
        <taxon>Pezizomycotina</taxon>
        <taxon>Sordariomycetes</taxon>
        <taxon>Hypocreomycetidae</taxon>
        <taxon>Hypocreales</taxon>
        <taxon>Nectriaceae</taxon>
        <taxon>Fusarium</taxon>
        <taxon>Fusarium staphyleae species complex</taxon>
    </lineage>
</organism>
<evidence type="ECO:0000256" key="1">
    <source>
        <dbReference type="SAM" id="MobiDB-lite"/>
    </source>
</evidence>
<dbReference type="InterPro" id="IPR036388">
    <property type="entry name" value="WH-like_DNA-bd_sf"/>
</dbReference>
<dbReference type="OrthoDB" id="441517at2759"/>
<sequence length="142" mass="14733">MSDSDSAPGRPAIPSWQQSETESEAAPTPSSTSSSTSEVDAPTADAPADTPVDAPAEETPVASQDEHSVEVARRFLENDDVRHASHDSKVAFLKSKGIDEADIETLLGQQDSSTTSETDAGASTSNSQSSFVPAPTETLSPT</sequence>
<evidence type="ECO:0000259" key="2">
    <source>
        <dbReference type="Pfam" id="PF04695"/>
    </source>
</evidence>
<feature type="region of interest" description="Disordered" evidence="1">
    <location>
        <begin position="1"/>
        <end position="69"/>
    </location>
</feature>
<feature type="non-terminal residue" evidence="3">
    <location>
        <position position="1"/>
    </location>
</feature>
<comment type="caution">
    <text evidence="3">The sequence shown here is derived from an EMBL/GenBank/DDBJ whole genome shotgun (WGS) entry which is preliminary data.</text>
</comment>
<dbReference type="EMBL" id="JABEYC010001130">
    <property type="protein sequence ID" value="KAF4968855.1"/>
    <property type="molecule type" value="Genomic_DNA"/>
</dbReference>
<reference evidence="3" key="1">
    <citation type="journal article" date="2020" name="BMC Genomics">
        <title>Correction to: Identification and distribution of gene clusters required for synthesis of sphingolipid metabolism inhibitors in diverse species of the filamentous fungus Fusarium.</title>
        <authorList>
            <person name="Kim H.S."/>
            <person name="Lohmar J.M."/>
            <person name="Busman M."/>
            <person name="Brown D.W."/>
            <person name="Naumann T.A."/>
            <person name="Divon H.H."/>
            <person name="Lysoe E."/>
            <person name="Uhlig S."/>
            <person name="Proctor R.H."/>
        </authorList>
    </citation>
    <scope>NUCLEOTIDE SEQUENCE</scope>
    <source>
        <strain evidence="3">NRRL 22465</strain>
    </source>
</reference>